<dbReference type="InterPro" id="IPR011011">
    <property type="entry name" value="Znf_FYVE_PHD"/>
</dbReference>
<name>F0WZN1_9STRA</name>
<evidence type="ECO:0000256" key="3">
    <source>
        <dbReference type="ARBA" id="ARBA00022833"/>
    </source>
</evidence>
<evidence type="ECO:0000313" key="6">
    <source>
        <dbReference type="EMBL" id="CCA26956.1"/>
    </source>
</evidence>
<dbReference type="PROSITE" id="PS50178">
    <property type="entry name" value="ZF_FYVE"/>
    <property type="match status" value="1"/>
</dbReference>
<dbReference type="PANTHER" id="PTHR13510">
    <property type="entry name" value="FYVE-FINGER-CONTAINING RAB5 EFFECTOR PROTEIN RABENOSYN-5-RELATED"/>
    <property type="match status" value="1"/>
</dbReference>
<evidence type="ECO:0000259" key="5">
    <source>
        <dbReference type="PROSITE" id="PS50178"/>
    </source>
</evidence>
<proteinExistence type="predicted"/>
<gene>
    <name evidence="6" type="primary">AlNc14C436G11623</name>
    <name evidence="6" type="ORF">ALNC14_131000</name>
</gene>
<dbReference type="InterPro" id="IPR013083">
    <property type="entry name" value="Znf_RING/FYVE/PHD"/>
</dbReference>
<dbReference type="Gene3D" id="3.30.40.10">
    <property type="entry name" value="Zinc/RING finger domain, C3HC4 (zinc finger)"/>
    <property type="match status" value="1"/>
</dbReference>
<protein>
    <submittedName>
        <fullName evidence="6">Uncharacterized protein AlNc14C436G11623</fullName>
    </submittedName>
</protein>
<dbReference type="EMBL" id="FR824479">
    <property type="protein sequence ID" value="CCA26956.1"/>
    <property type="molecule type" value="Genomic_DNA"/>
</dbReference>
<evidence type="ECO:0000256" key="2">
    <source>
        <dbReference type="ARBA" id="ARBA00022771"/>
    </source>
</evidence>
<keyword evidence="3" id="KW-0862">Zinc</keyword>
<dbReference type="InterPro" id="IPR052727">
    <property type="entry name" value="Rab4/Rab5_effector"/>
</dbReference>
<dbReference type="HOGENOM" id="CLU_020240_1_0_1"/>
<reference evidence="6" key="2">
    <citation type="submission" date="2011-02" db="EMBL/GenBank/DDBJ databases">
        <authorList>
            <person name="MacLean D."/>
        </authorList>
    </citation>
    <scope>NUCLEOTIDE SEQUENCE</scope>
</reference>
<keyword evidence="2 4" id="KW-0863">Zinc-finger</keyword>
<feature type="domain" description="FYVE-type" evidence="5">
    <location>
        <begin position="300"/>
        <end position="362"/>
    </location>
</feature>
<dbReference type="InterPro" id="IPR000306">
    <property type="entry name" value="Znf_FYVE"/>
</dbReference>
<dbReference type="SMART" id="SM00064">
    <property type="entry name" value="FYVE"/>
    <property type="match status" value="1"/>
</dbReference>
<keyword evidence="1" id="KW-0479">Metal-binding</keyword>
<dbReference type="AlphaFoldDB" id="F0WZN1"/>
<evidence type="ECO:0000256" key="4">
    <source>
        <dbReference type="PROSITE-ProRule" id="PRU00091"/>
    </source>
</evidence>
<organism evidence="6">
    <name type="scientific">Albugo laibachii Nc14</name>
    <dbReference type="NCBI Taxonomy" id="890382"/>
    <lineage>
        <taxon>Eukaryota</taxon>
        <taxon>Sar</taxon>
        <taxon>Stramenopiles</taxon>
        <taxon>Oomycota</taxon>
        <taxon>Peronosporomycetes</taxon>
        <taxon>Albuginales</taxon>
        <taxon>Albuginaceae</taxon>
        <taxon>Albugo</taxon>
    </lineage>
</organism>
<reference evidence="6" key="1">
    <citation type="journal article" date="2011" name="PLoS Biol.">
        <title>Gene gain and loss during evolution of obligate parasitism in the white rust pathogen of Arabidopsis thaliana.</title>
        <authorList>
            <person name="Kemen E."/>
            <person name="Gardiner A."/>
            <person name="Schultz-Larsen T."/>
            <person name="Kemen A.C."/>
            <person name="Balmuth A.L."/>
            <person name="Robert-Seilaniantz A."/>
            <person name="Bailey K."/>
            <person name="Holub E."/>
            <person name="Studholme D.J."/>
            <person name="Maclean D."/>
            <person name="Jones J.D."/>
        </authorList>
    </citation>
    <scope>NUCLEOTIDE SEQUENCE</scope>
</reference>
<dbReference type="SUPFAM" id="SSF57903">
    <property type="entry name" value="FYVE/PHD zinc finger"/>
    <property type="match status" value="1"/>
</dbReference>
<dbReference type="PANTHER" id="PTHR13510:SF44">
    <property type="entry name" value="RABENOSYN-5"/>
    <property type="match status" value="1"/>
</dbReference>
<dbReference type="InterPro" id="IPR017455">
    <property type="entry name" value="Znf_FYVE-rel"/>
</dbReference>
<dbReference type="Pfam" id="PF01363">
    <property type="entry name" value="FYVE"/>
    <property type="match status" value="1"/>
</dbReference>
<evidence type="ECO:0000256" key="1">
    <source>
        <dbReference type="ARBA" id="ARBA00022723"/>
    </source>
</evidence>
<dbReference type="GO" id="GO:0008270">
    <property type="term" value="F:zinc ion binding"/>
    <property type="evidence" value="ECO:0007669"/>
    <property type="project" value="UniProtKB-KW"/>
</dbReference>
<sequence length="569" mass="65620">MNLSHSLRPSRTQTPASFSRSAVSWFPSVLDRSHSSTYFPPIVLSKSKQARYEEIIRDAVNDALEEFRQHDQLGNEAQYRGNCRWKSIGQTKSVRAYKQANHDHSTMSTCRIFGSVRYDYRDIMDFFYSDKSADLLQLEQILQYRVSDARVLFNIKTRSRACGIDTPTYFGIKWVASQQVSNLPRFNHCYLEYMGFARDHKNRNVGFLATLPLKLPYYSADNKKCNSRRVQARNVFLFREHSRNTTELFSTASVDLGNNDAFSTRYFTRIINIFSNFSRYTDSKHFSQRPLVERQNWVPDSERKCCLICQRHFRPTRHRHHCRLCGEVFCSKCLVVRSVPKNREDTSMVHRKFCKVCVTEVRSKRRNDLCMVPGQGVALGRSDKFHSVDAYSFIASRRRDRETSEPFDEFEAVMSEPQRLRSVIEIPFCGRHTKTGSRSLFSQSKLSSKQTLYEEDESNERFTGSFLSTGASCKGVDDCVSVMSSSTVSNVSSGTSYDEAEVICIDTRDMKPVKLRGSDAKSRHLSHGTTRRWVSARSLRKSSSLYAIDRSLQKQHAILEELTRAASKF</sequence>
<accession>F0WZN1</accession>